<feature type="binding site" evidence="8">
    <location>
        <begin position="33"/>
        <end position="35"/>
    </location>
    <ligand>
        <name>NAD(+)</name>
        <dbReference type="ChEBI" id="CHEBI:57540"/>
    </ligand>
</feature>
<evidence type="ECO:0000256" key="8">
    <source>
        <dbReference type="PIRSR" id="PIRSR037938-2"/>
    </source>
</evidence>
<dbReference type="PANTHER" id="PTHR11085:SF6">
    <property type="entry name" value="NAD-DEPENDENT PROTEIN DEACETYLASE SIRTUIN-2"/>
    <property type="match status" value="1"/>
</dbReference>
<feature type="domain" description="Deacetylase sirtuin-type" evidence="11">
    <location>
        <begin position="1"/>
        <end position="261"/>
    </location>
</feature>
<dbReference type="GO" id="GO:0046872">
    <property type="term" value="F:metal ion binding"/>
    <property type="evidence" value="ECO:0007669"/>
    <property type="project" value="UniProtKB-KW"/>
</dbReference>
<feature type="non-terminal residue" evidence="12">
    <location>
        <position position="264"/>
    </location>
</feature>
<feature type="active site" description="Proton acceptor" evidence="7 10">
    <location>
        <position position="126"/>
    </location>
</feature>
<evidence type="ECO:0000313" key="12">
    <source>
        <dbReference type="EMBL" id="CAG9281726.1"/>
    </source>
</evidence>
<dbReference type="Gene3D" id="3.30.1600.10">
    <property type="entry name" value="SIR2/SIRT2 'Small Domain"/>
    <property type="match status" value="1"/>
</dbReference>
<reference evidence="12" key="1">
    <citation type="submission" date="2022-02" db="EMBL/GenBank/DDBJ databases">
        <authorList>
            <person name="Giguere J D."/>
        </authorList>
    </citation>
    <scope>NUCLEOTIDE SEQUENCE</scope>
    <source>
        <strain evidence="12">CCAP 1055/1</strain>
    </source>
</reference>
<dbReference type="PROSITE" id="PS50305">
    <property type="entry name" value="SIRTUIN"/>
    <property type="match status" value="1"/>
</dbReference>
<feature type="binding site" evidence="8">
    <location>
        <begin position="225"/>
        <end position="227"/>
    </location>
    <ligand>
        <name>NAD(+)</name>
        <dbReference type="ChEBI" id="CHEBI:57540"/>
    </ligand>
</feature>
<feature type="binding site" evidence="9 10">
    <location>
        <position position="137"/>
    </location>
    <ligand>
        <name>Zn(2+)</name>
        <dbReference type="ChEBI" id="CHEBI:29105"/>
    </ligand>
</feature>
<keyword evidence="3" id="KW-0808">Transferase</keyword>
<dbReference type="Pfam" id="PF02146">
    <property type="entry name" value="SIR2"/>
    <property type="match status" value="1"/>
</dbReference>
<feature type="binding site" evidence="8">
    <location>
        <begin position="201"/>
        <end position="202"/>
    </location>
    <ligand>
        <name>NAD(+)</name>
        <dbReference type="ChEBI" id="CHEBI:57540"/>
    </ligand>
</feature>
<feature type="binding site" evidence="9 10">
    <location>
        <position position="162"/>
    </location>
    <ligand>
        <name>Zn(2+)</name>
        <dbReference type="ChEBI" id="CHEBI:29105"/>
    </ligand>
</feature>
<dbReference type="PANTHER" id="PTHR11085">
    <property type="entry name" value="NAD-DEPENDENT PROTEIN DEACYLASE SIRTUIN-5, MITOCHONDRIAL-RELATED"/>
    <property type="match status" value="1"/>
</dbReference>
<dbReference type="PIRSF" id="PIRSF037938">
    <property type="entry name" value="SIR2_euk"/>
    <property type="match status" value="1"/>
</dbReference>
<evidence type="ECO:0000259" key="11">
    <source>
        <dbReference type="PROSITE" id="PS50305"/>
    </source>
</evidence>
<feature type="binding site" evidence="9 10">
    <location>
        <position position="134"/>
    </location>
    <ligand>
        <name>Zn(2+)</name>
        <dbReference type="ChEBI" id="CHEBI:29105"/>
    </ligand>
</feature>
<accession>A0A8J9STW8</accession>
<keyword evidence="5 9" id="KW-0862">Zinc</keyword>
<protein>
    <recommendedName>
        <fullName evidence="2">protein acetyllysine N-acetyltransferase</fullName>
        <ecNumber evidence="2">2.3.1.286</ecNumber>
    </recommendedName>
</protein>
<evidence type="ECO:0000256" key="6">
    <source>
        <dbReference type="ARBA" id="ARBA00023027"/>
    </source>
</evidence>
<keyword evidence="4 9" id="KW-0479">Metal-binding</keyword>
<dbReference type="GO" id="GO:0070403">
    <property type="term" value="F:NAD+ binding"/>
    <property type="evidence" value="ECO:0007669"/>
    <property type="project" value="InterPro"/>
</dbReference>
<keyword evidence="6 8" id="KW-0520">NAD</keyword>
<gene>
    <name evidence="12" type="ORF">PTTT1_LOCUS17377</name>
</gene>
<dbReference type="EMBL" id="OU594956">
    <property type="protein sequence ID" value="CAG9281726.1"/>
    <property type="molecule type" value="Genomic_DNA"/>
</dbReference>
<feature type="binding site" evidence="8">
    <location>
        <position position="247"/>
    </location>
    <ligand>
        <name>NAD(+)</name>
        <dbReference type="ChEBI" id="CHEBI:57540"/>
    </ligand>
</feature>
<comment type="similarity">
    <text evidence="1">Belongs to the sirtuin family. Class I subfamily.</text>
</comment>
<feature type="non-terminal residue" evidence="12">
    <location>
        <position position="1"/>
    </location>
</feature>
<evidence type="ECO:0000256" key="3">
    <source>
        <dbReference type="ARBA" id="ARBA00022679"/>
    </source>
</evidence>
<dbReference type="InterPro" id="IPR017328">
    <property type="entry name" value="Sirtuin_class_I"/>
</dbReference>
<organism evidence="12">
    <name type="scientific">Phaeodactylum tricornutum</name>
    <name type="common">Diatom</name>
    <dbReference type="NCBI Taxonomy" id="2850"/>
    <lineage>
        <taxon>Eukaryota</taxon>
        <taxon>Sar</taxon>
        <taxon>Stramenopiles</taxon>
        <taxon>Ochrophyta</taxon>
        <taxon>Bacillariophyta</taxon>
        <taxon>Bacillariophyceae</taxon>
        <taxon>Bacillariophycidae</taxon>
        <taxon>Naviculales</taxon>
        <taxon>Phaeodactylaceae</taxon>
        <taxon>Phaeodactylum</taxon>
    </lineage>
</organism>
<feature type="binding site" evidence="9 10">
    <location>
        <position position="159"/>
    </location>
    <ligand>
        <name>Zn(2+)</name>
        <dbReference type="ChEBI" id="CHEBI:29105"/>
    </ligand>
</feature>
<dbReference type="SUPFAM" id="SSF52467">
    <property type="entry name" value="DHS-like NAD/FAD-binding domain"/>
    <property type="match status" value="1"/>
</dbReference>
<evidence type="ECO:0000256" key="5">
    <source>
        <dbReference type="ARBA" id="ARBA00022833"/>
    </source>
</evidence>
<evidence type="ECO:0000256" key="2">
    <source>
        <dbReference type="ARBA" id="ARBA00012928"/>
    </source>
</evidence>
<dbReference type="InterPro" id="IPR050134">
    <property type="entry name" value="NAD-dep_sirtuin_deacylases"/>
</dbReference>
<evidence type="ECO:0000256" key="10">
    <source>
        <dbReference type="PROSITE-ProRule" id="PRU00236"/>
    </source>
</evidence>
<dbReference type="EC" id="2.3.1.286" evidence="2"/>
<feature type="binding site" evidence="8">
    <location>
        <begin position="106"/>
        <end position="109"/>
    </location>
    <ligand>
        <name>NAD(+)</name>
        <dbReference type="ChEBI" id="CHEBI:57540"/>
    </ligand>
</feature>
<dbReference type="InterPro" id="IPR026591">
    <property type="entry name" value="Sirtuin_cat_small_dom_sf"/>
</dbReference>
<comment type="cofactor">
    <cofactor evidence="9">
        <name>Zn(2+)</name>
        <dbReference type="ChEBI" id="CHEBI:29105"/>
    </cofactor>
    <text evidence="9">Binds 1 zinc ion per subunit.</text>
</comment>
<evidence type="ECO:0000256" key="1">
    <source>
        <dbReference type="ARBA" id="ARBA00006924"/>
    </source>
</evidence>
<dbReference type="InterPro" id="IPR003000">
    <property type="entry name" value="Sirtuin"/>
</dbReference>
<dbReference type="GO" id="GO:0005634">
    <property type="term" value="C:nucleus"/>
    <property type="evidence" value="ECO:0007669"/>
    <property type="project" value="TreeGrafter"/>
</dbReference>
<dbReference type="GO" id="GO:0017136">
    <property type="term" value="F:histone deacetylase activity, NAD-dependent"/>
    <property type="evidence" value="ECO:0007669"/>
    <property type="project" value="InterPro"/>
</dbReference>
<dbReference type="Gene3D" id="3.40.50.1220">
    <property type="entry name" value="TPP-binding domain"/>
    <property type="match status" value="1"/>
</dbReference>
<evidence type="ECO:0000256" key="4">
    <source>
        <dbReference type="ARBA" id="ARBA00022723"/>
    </source>
</evidence>
<dbReference type="InterPro" id="IPR029035">
    <property type="entry name" value="DHS-like_NAD/FAD-binding_dom"/>
</dbReference>
<name>A0A8J9STW8_PHATR</name>
<dbReference type="InterPro" id="IPR026590">
    <property type="entry name" value="Ssirtuin_cat_dom"/>
</dbReference>
<sequence length="264" mass="29388">TIHRIASWIESGKIDNILVLSGAGVSVAAGIPDFRTPGTGLYDNLQKYNLPYPEAVFDLNFYRRNPQPFVSLAKEIWPGISHLPTLTHSFLTLLANKGLLLRNYSQNIDGLEFLANLHPDKLVECHGHFRTASCVRCGKAADGEIVKETIVFEGKAPKCSHCKKGFVKPDIVFFGEGLPPRFHSLLEQDLERADCVLILGTSLQVAPVSMIPDMVEKSCKRILFNRELVGSFDLSSKDRDVFHQGDCDDSIASLSKRLGWYEDL</sequence>
<dbReference type="AlphaFoldDB" id="A0A8J9STW8"/>
<evidence type="ECO:0000256" key="7">
    <source>
        <dbReference type="PIRSR" id="PIRSR037938-1"/>
    </source>
</evidence>
<dbReference type="Proteomes" id="UP000836788">
    <property type="component" value="Chromosome 15"/>
</dbReference>
<evidence type="ECO:0000256" key="9">
    <source>
        <dbReference type="PIRSR" id="PIRSR037938-3"/>
    </source>
</evidence>
<proteinExistence type="inferred from homology"/>